<sequence length="294" mass="31208">MMAPTAAQITIVNPVASLAAPVSLDLPGTGPVIKMPYVRTGEGDLVVFVHGSLCDFRFWQPQLSGLAPNFACIAPSLTHYWPAEPSDDLPTFSWSTHADQLGAFVRQLDAGPVHLVGHSRGGSVAFHMALRFPELVRSLTLCDPGGGLTGVLNPSAPAASLETKRLRTRAVTLIANGEVDAGLELFVDSVSRAGTWQKSSPGFRTMATDNARTLSMQLRDPLPAYSAELAGRIACPTLLIEGEKSPAMFRENVGALAGWIANASRVTIEGASHGMNLARPSAFNRHLTAFLQAV</sequence>
<dbReference type="HOGENOM" id="CLU_020336_50_2_4"/>
<dbReference type="PANTHER" id="PTHR43194:SF5">
    <property type="entry name" value="PIMELOYL-[ACYL-CARRIER PROTEIN] METHYL ESTER ESTERASE"/>
    <property type="match status" value="1"/>
</dbReference>
<dbReference type="KEGG" id="bgp:BGL_2c24820"/>
<protein>
    <submittedName>
        <fullName evidence="2">Putative alpha/beta hydrolase-like protein</fullName>
    </submittedName>
</protein>
<dbReference type="EMBL" id="CP002581">
    <property type="protein sequence ID" value="AJK50538.1"/>
    <property type="molecule type" value="Genomic_DNA"/>
</dbReference>
<reference evidence="2 3" key="2">
    <citation type="journal article" date="2016" name="Appl. Microbiol. Biotechnol.">
        <title>Mutations improving production and secretion of extracellular lipase by Burkholderia glumae PG1.</title>
        <authorList>
            <person name="Knapp A."/>
            <person name="Voget S."/>
            <person name="Gao R."/>
            <person name="Zaburannyi N."/>
            <person name="Krysciak D."/>
            <person name="Breuer M."/>
            <person name="Hauer B."/>
            <person name="Streit W.R."/>
            <person name="Muller R."/>
            <person name="Daniel R."/>
            <person name="Jaeger K.E."/>
        </authorList>
    </citation>
    <scope>NUCLEOTIDE SEQUENCE [LARGE SCALE GENOMIC DNA]</scope>
    <source>
        <strain evidence="2 3">PG1</strain>
    </source>
</reference>
<evidence type="ECO:0000259" key="1">
    <source>
        <dbReference type="Pfam" id="PF12697"/>
    </source>
</evidence>
<name>A0A0B6S4D8_BURPL</name>
<proteinExistence type="predicted"/>
<evidence type="ECO:0000313" key="2">
    <source>
        <dbReference type="EMBL" id="AJK50538.1"/>
    </source>
</evidence>
<dbReference type="SUPFAM" id="SSF53474">
    <property type="entry name" value="alpha/beta-Hydrolases"/>
    <property type="match status" value="1"/>
</dbReference>
<dbReference type="AlphaFoldDB" id="A0A0B6S4D8"/>
<dbReference type="InterPro" id="IPR000639">
    <property type="entry name" value="Epox_hydrolase-like"/>
</dbReference>
<dbReference type="PRINTS" id="PR00412">
    <property type="entry name" value="EPOXHYDRLASE"/>
</dbReference>
<evidence type="ECO:0000313" key="3">
    <source>
        <dbReference type="Proteomes" id="UP000031838"/>
    </source>
</evidence>
<gene>
    <name evidence="2" type="ORF">BGL_2c24820</name>
</gene>
<dbReference type="PANTHER" id="PTHR43194">
    <property type="entry name" value="HYDROLASE ALPHA/BETA FOLD FAMILY"/>
    <property type="match status" value="1"/>
</dbReference>
<dbReference type="InterPro" id="IPR050228">
    <property type="entry name" value="Carboxylesterase_BioH"/>
</dbReference>
<dbReference type="Proteomes" id="UP000031838">
    <property type="component" value="Chromosome 2"/>
</dbReference>
<keyword evidence="2" id="KW-0378">Hydrolase</keyword>
<reference evidence="3" key="1">
    <citation type="submission" date="2011-03" db="EMBL/GenBank/DDBJ databases">
        <authorList>
            <person name="Voget S."/>
            <person name="Streit W.R."/>
            <person name="Jaeger K.E."/>
            <person name="Daniel R."/>
        </authorList>
    </citation>
    <scope>NUCLEOTIDE SEQUENCE [LARGE SCALE GENOMIC DNA]</scope>
    <source>
        <strain evidence="3">PG1</strain>
    </source>
</reference>
<keyword evidence="3" id="KW-1185">Reference proteome</keyword>
<organism evidence="2 3">
    <name type="scientific">Burkholderia plantarii</name>
    <dbReference type="NCBI Taxonomy" id="41899"/>
    <lineage>
        <taxon>Bacteria</taxon>
        <taxon>Pseudomonadati</taxon>
        <taxon>Pseudomonadota</taxon>
        <taxon>Betaproteobacteria</taxon>
        <taxon>Burkholderiales</taxon>
        <taxon>Burkholderiaceae</taxon>
        <taxon>Burkholderia</taxon>
    </lineage>
</organism>
<dbReference type="Pfam" id="PF12697">
    <property type="entry name" value="Abhydrolase_6"/>
    <property type="match status" value="1"/>
</dbReference>
<dbReference type="InterPro" id="IPR000073">
    <property type="entry name" value="AB_hydrolase_1"/>
</dbReference>
<dbReference type="InterPro" id="IPR029058">
    <property type="entry name" value="AB_hydrolase_fold"/>
</dbReference>
<accession>A0A0B6S4D8</accession>
<dbReference type="GO" id="GO:0016787">
    <property type="term" value="F:hydrolase activity"/>
    <property type="evidence" value="ECO:0007669"/>
    <property type="project" value="UniProtKB-KW"/>
</dbReference>
<dbReference type="Gene3D" id="3.40.50.1820">
    <property type="entry name" value="alpha/beta hydrolase"/>
    <property type="match status" value="1"/>
</dbReference>
<feature type="domain" description="AB hydrolase-1" evidence="1">
    <location>
        <begin position="46"/>
        <end position="284"/>
    </location>
</feature>